<dbReference type="SUPFAM" id="SSF56112">
    <property type="entry name" value="Protein kinase-like (PK-like)"/>
    <property type="match status" value="1"/>
</dbReference>
<evidence type="ECO:0000313" key="2">
    <source>
        <dbReference type="Proteomes" id="UP000432089"/>
    </source>
</evidence>
<organism evidence="1 2">
    <name type="scientific">Plantimonas leprariae</name>
    <dbReference type="NCBI Taxonomy" id="2615207"/>
    <lineage>
        <taxon>Bacteria</taxon>
        <taxon>Pseudomonadati</taxon>
        <taxon>Pseudomonadota</taxon>
        <taxon>Alphaproteobacteria</taxon>
        <taxon>Hyphomicrobiales</taxon>
        <taxon>Aurantimonadaceae</taxon>
        <taxon>Plantimonas</taxon>
    </lineage>
</organism>
<dbReference type="PANTHER" id="PTHR39441">
    <property type="entry name" value="DUF2252 DOMAIN-CONTAINING PROTEIN"/>
    <property type="match status" value="1"/>
</dbReference>
<protein>
    <submittedName>
        <fullName evidence="1">DUF2252 domain-containing protein</fullName>
    </submittedName>
</protein>
<accession>A0A7V7PMX1</accession>
<evidence type="ECO:0000313" key="1">
    <source>
        <dbReference type="EMBL" id="KAB0678509.1"/>
    </source>
</evidence>
<dbReference type="EMBL" id="VZDO01000013">
    <property type="protein sequence ID" value="KAB0678509.1"/>
    <property type="molecule type" value="Genomic_DNA"/>
</dbReference>
<dbReference type="Pfam" id="PF10009">
    <property type="entry name" value="DUF2252"/>
    <property type="match status" value="1"/>
</dbReference>
<dbReference type="RefSeq" id="WP_150971293.1">
    <property type="nucleotide sequence ID" value="NZ_VZDO01000013.1"/>
</dbReference>
<keyword evidence="2" id="KW-1185">Reference proteome</keyword>
<comment type="caution">
    <text evidence="1">The sequence shown here is derived from an EMBL/GenBank/DDBJ whole genome shotgun (WGS) entry which is preliminary data.</text>
</comment>
<dbReference type="InterPro" id="IPR011009">
    <property type="entry name" value="Kinase-like_dom_sf"/>
</dbReference>
<reference evidence="1 2" key="1">
    <citation type="submission" date="2019-09" db="EMBL/GenBank/DDBJ databases">
        <title>YIM 132180 draft genome.</title>
        <authorList>
            <person name="Zhang K."/>
        </authorList>
    </citation>
    <scope>NUCLEOTIDE SEQUENCE [LARGE SCALE GENOMIC DNA]</scope>
    <source>
        <strain evidence="1 2">YIM 132180</strain>
    </source>
</reference>
<dbReference type="Proteomes" id="UP000432089">
    <property type="component" value="Unassembled WGS sequence"/>
</dbReference>
<sequence length="485" mass="53195">MNDLSDEFEAAEALVLAPLADFPHIDLRTPGEPWDKRRAAGKLLRKAVPHAAHAPAEPAKRRPDPVRLIQRAHKGRQEALIPLRVARMASSPFAFLRGAAHVMAWDLAQMPTTGINVVLDGDAHIANFGLFGTPQGDVVLDLNDFDEVTIGPWEWDLKRLVASIVVAARASKSHRGERRRAVEAAVAGYRRTMTELAPCGSLEVWGRTTLATDPNFAGVSMDAASQAIVAKAVEKARRRNNRSLLDQVVERQVHGGWRFRDDAPILTRVDQATRLAVTGGLERYADTLPRERRFMLNRYHVVDVAHRVVGVGSVGTRAYLALLCGNSDQDVLFLQVKEAVTPALAPYLPGMPEPYDEHEGERVIYGQRLLQAVGDPLLGWTTIDERPFYVRQMKNMKGDIPASCMSGQPLQFFSFAYGALLARAHARTGDAAAISGYCGGNHNTTLGEALTAWAEHYADQNESDHARFVEAIADGRLEAAADPCL</sequence>
<gene>
    <name evidence="1" type="ORF">F6X38_15905</name>
</gene>
<proteinExistence type="predicted"/>
<dbReference type="AlphaFoldDB" id="A0A7V7PMX1"/>
<dbReference type="InterPro" id="IPR018721">
    <property type="entry name" value="DUF2252"/>
</dbReference>
<dbReference type="PANTHER" id="PTHR39441:SF1">
    <property type="entry name" value="DUF2252 DOMAIN-CONTAINING PROTEIN"/>
    <property type="match status" value="1"/>
</dbReference>
<name>A0A7V7PMX1_9HYPH</name>